<gene>
    <name evidence="1" type="ORF">LCGC14_2946530</name>
</gene>
<accession>A0A0F9A7P2</accession>
<name>A0A0F9A7P2_9ZZZZ</name>
<comment type="caution">
    <text evidence="1">The sequence shown here is derived from an EMBL/GenBank/DDBJ whole genome shotgun (WGS) entry which is preliminary data.</text>
</comment>
<reference evidence="1" key="1">
    <citation type="journal article" date="2015" name="Nature">
        <title>Complex archaea that bridge the gap between prokaryotes and eukaryotes.</title>
        <authorList>
            <person name="Spang A."/>
            <person name="Saw J.H."/>
            <person name="Jorgensen S.L."/>
            <person name="Zaremba-Niedzwiedzka K."/>
            <person name="Martijn J."/>
            <person name="Lind A.E."/>
            <person name="van Eijk R."/>
            <person name="Schleper C."/>
            <person name="Guy L."/>
            <person name="Ettema T.J."/>
        </authorList>
    </citation>
    <scope>NUCLEOTIDE SEQUENCE</scope>
</reference>
<sequence length="57" mass="6557">EFVKPWCEKIQSMIDAAQAEQRRKDTKIARDHIMCDGLRDHDVCAELIADAIAEEDK</sequence>
<organism evidence="1">
    <name type="scientific">marine sediment metagenome</name>
    <dbReference type="NCBI Taxonomy" id="412755"/>
    <lineage>
        <taxon>unclassified sequences</taxon>
        <taxon>metagenomes</taxon>
        <taxon>ecological metagenomes</taxon>
    </lineage>
</organism>
<dbReference type="AlphaFoldDB" id="A0A0F9A7P2"/>
<proteinExistence type="predicted"/>
<evidence type="ECO:0000313" key="1">
    <source>
        <dbReference type="EMBL" id="KKK68191.1"/>
    </source>
</evidence>
<protein>
    <submittedName>
        <fullName evidence="1">Uncharacterized protein</fullName>
    </submittedName>
</protein>
<feature type="non-terminal residue" evidence="1">
    <location>
        <position position="1"/>
    </location>
</feature>
<dbReference type="EMBL" id="LAZR01059252">
    <property type="protein sequence ID" value="KKK68191.1"/>
    <property type="molecule type" value="Genomic_DNA"/>
</dbReference>